<sequence length="86" mass="9293">MPASVHPPKAIVGRYPAHVGPFIVDITNRSLFGATLSSALARKVSNAAFRGAVRAWLPQSRMTLMTLMTRMIRALRRLPGVSVPPG</sequence>
<proteinExistence type="predicted"/>
<dbReference type="EMBL" id="BAAART010000055">
    <property type="protein sequence ID" value="GAA2231642.1"/>
    <property type="molecule type" value="Genomic_DNA"/>
</dbReference>
<dbReference type="Proteomes" id="UP001501474">
    <property type="component" value="Unassembled WGS sequence"/>
</dbReference>
<keyword evidence="2" id="KW-1185">Reference proteome</keyword>
<comment type="caution">
    <text evidence="1">The sequence shown here is derived from an EMBL/GenBank/DDBJ whole genome shotgun (WGS) entry which is preliminary data.</text>
</comment>
<accession>A0ABN3DHY6</accession>
<protein>
    <submittedName>
        <fullName evidence="1">Uncharacterized protein</fullName>
    </submittedName>
</protein>
<organism evidence="1 2">
    <name type="scientific">Streptomyces indiaensis</name>
    <dbReference type="NCBI Taxonomy" id="284033"/>
    <lineage>
        <taxon>Bacteria</taxon>
        <taxon>Bacillati</taxon>
        <taxon>Actinomycetota</taxon>
        <taxon>Actinomycetes</taxon>
        <taxon>Kitasatosporales</taxon>
        <taxon>Streptomycetaceae</taxon>
        <taxon>Streptomyces</taxon>
    </lineage>
</organism>
<reference evidence="1 2" key="1">
    <citation type="journal article" date="2019" name="Int. J. Syst. Evol. Microbiol.">
        <title>The Global Catalogue of Microorganisms (GCM) 10K type strain sequencing project: providing services to taxonomists for standard genome sequencing and annotation.</title>
        <authorList>
            <consortium name="The Broad Institute Genomics Platform"/>
            <consortium name="The Broad Institute Genome Sequencing Center for Infectious Disease"/>
            <person name="Wu L."/>
            <person name="Ma J."/>
        </authorList>
    </citation>
    <scope>NUCLEOTIDE SEQUENCE [LARGE SCALE GENOMIC DNA]</scope>
    <source>
        <strain evidence="1 2">JCM 3053</strain>
    </source>
</reference>
<evidence type="ECO:0000313" key="2">
    <source>
        <dbReference type="Proteomes" id="UP001501474"/>
    </source>
</evidence>
<gene>
    <name evidence="1" type="ORF">GCM10010104_27010</name>
</gene>
<name>A0ABN3DHY6_9ACTN</name>
<evidence type="ECO:0000313" key="1">
    <source>
        <dbReference type="EMBL" id="GAA2231642.1"/>
    </source>
</evidence>